<protein>
    <submittedName>
        <fullName evidence="2">Uncharacterized protein</fullName>
    </submittedName>
</protein>
<dbReference type="EMBL" id="CACRUF010000032">
    <property type="protein sequence ID" value="VYU06935.1"/>
    <property type="molecule type" value="Genomic_DNA"/>
</dbReference>
<reference evidence="2" key="1">
    <citation type="submission" date="2019-11" db="EMBL/GenBank/DDBJ databases">
        <authorList>
            <person name="Feng L."/>
        </authorList>
    </citation>
    <scope>NUCLEOTIDE SEQUENCE</scope>
    <source>
        <strain evidence="2">VdisparLFYP95</strain>
    </source>
</reference>
<accession>A0A6N3BS08</accession>
<keyword evidence="1" id="KW-0812">Transmembrane</keyword>
<feature type="transmembrane region" description="Helical" evidence="1">
    <location>
        <begin position="72"/>
        <end position="94"/>
    </location>
</feature>
<feature type="transmembrane region" description="Helical" evidence="1">
    <location>
        <begin position="106"/>
        <end position="138"/>
    </location>
</feature>
<gene>
    <name evidence="2" type="ORF">VDLFYP95_01430</name>
</gene>
<feature type="transmembrane region" description="Helical" evidence="1">
    <location>
        <begin position="40"/>
        <end position="60"/>
    </location>
</feature>
<keyword evidence="1" id="KW-1133">Transmembrane helix</keyword>
<dbReference type="AlphaFoldDB" id="A0A6N3BS08"/>
<name>A0A6N3BS08_9FIRM</name>
<evidence type="ECO:0000256" key="1">
    <source>
        <dbReference type="SAM" id="Phobius"/>
    </source>
</evidence>
<feature type="transmembrane region" description="Helical" evidence="1">
    <location>
        <begin position="6"/>
        <end position="28"/>
    </location>
</feature>
<sequence length="144" mass="16980">MFFINYIWYFILVISVIFVIVGSVYQINGWNYRIPMRRSDFFKIYIITYIGIIFSLFLTYRLKISVYDSSNLLYAIIVCIIGAISISQFFLCGMRRIVDLKWCSPFFYPVVFISGLILSKYIPDLMSLMMLVQLLLYFTPGKSE</sequence>
<proteinExistence type="predicted"/>
<keyword evidence="1" id="KW-0472">Membrane</keyword>
<evidence type="ECO:0000313" key="2">
    <source>
        <dbReference type="EMBL" id="VYU06935.1"/>
    </source>
</evidence>
<organism evidence="2">
    <name type="scientific">Veillonella dispar</name>
    <dbReference type="NCBI Taxonomy" id="39778"/>
    <lineage>
        <taxon>Bacteria</taxon>
        <taxon>Bacillati</taxon>
        <taxon>Bacillota</taxon>
        <taxon>Negativicutes</taxon>
        <taxon>Veillonellales</taxon>
        <taxon>Veillonellaceae</taxon>
        <taxon>Veillonella</taxon>
    </lineage>
</organism>